<accession>A0A1S7FV01</accession>
<dbReference type="SUPFAM" id="SSF102114">
    <property type="entry name" value="Radical SAM enzymes"/>
    <property type="match status" value="1"/>
</dbReference>
<dbReference type="Proteomes" id="UP000564536">
    <property type="component" value="Unassembled WGS sequence"/>
</dbReference>
<dbReference type="InterPro" id="IPR058240">
    <property type="entry name" value="rSAM_sf"/>
</dbReference>
<dbReference type="NCBIfam" id="TIGR00539">
    <property type="entry name" value="hemN_rel"/>
    <property type="match status" value="1"/>
</dbReference>
<keyword evidence="7" id="KW-1185">Reference proteome</keyword>
<sequence length="375" mass="43095">MTAVYIHIPFCEHICYYCDFNKVFLEGQPVDEYVDLLIKEMEMVTSKHTMEPVETVFVGGGTPTTLTEQQLAKLCSAVQRIFPMTEDAEFSFEANPGDLTISKLQVMKDHGVNRLSMGVQSFNNELLKKIGRIHTVDDVYQSVNNAKQVGFENVSIDLIFSLPGQTEADFEDTLTKALDLDLPHYSAYSLIIEPKTIFYNLMQKGKLMLPGEDAEANMYEMLMTTMEKHGRKQYEISNFAKPGYESRHNIVYWSNEHYYGFGAGAHGYIGETRYSNYGPIKKYMQPLENNELPLFQQKELTMKEKMEEEMFLGLRKVAGVDKMHFKNKFGQELDITFGHAIDKTIEKGWLESTSESVRLTRRGRFLGNNVFQEFL</sequence>
<dbReference type="SFLD" id="SFLDG01082">
    <property type="entry name" value="B12-binding_domain_containing"/>
    <property type="match status" value="1"/>
</dbReference>
<reference evidence="5" key="2">
    <citation type="submission" date="2015-03" db="EMBL/GenBank/DDBJ databases">
        <authorList>
            <person name="Murphy D."/>
        </authorList>
    </citation>
    <scope>NUCLEOTIDE SEQUENCE [LARGE SCALE GENOMIC DNA]</scope>
    <source>
        <strain evidence="5">WS 4560</strain>
    </source>
</reference>
<proteinExistence type="inferred from homology"/>
<protein>
    <recommendedName>
        <fullName evidence="2 3">Heme chaperone HemW</fullName>
    </recommendedName>
</protein>
<keyword evidence="3" id="KW-0004">4Fe-4S</keyword>
<dbReference type="Pfam" id="PF04055">
    <property type="entry name" value="Radical_SAM"/>
    <property type="match status" value="1"/>
</dbReference>
<dbReference type="InterPro" id="IPR010723">
    <property type="entry name" value="HemN_C"/>
</dbReference>
<dbReference type="Proteomes" id="UP000223060">
    <property type="component" value="Chromosome"/>
</dbReference>
<dbReference type="GO" id="GO:0046872">
    <property type="term" value="F:metal ion binding"/>
    <property type="evidence" value="ECO:0007669"/>
    <property type="project" value="UniProtKB-UniRule"/>
</dbReference>
<keyword evidence="3" id="KW-0349">Heme</keyword>
<comment type="similarity">
    <text evidence="1">Belongs to the anaerobic coproporphyrinogen-III oxidase family. HemW subfamily.</text>
</comment>
<dbReference type="GO" id="GO:0051539">
    <property type="term" value="F:4 iron, 4 sulfur cluster binding"/>
    <property type="evidence" value="ECO:0007669"/>
    <property type="project" value="UniProtKB-UniRule"/>
</dbReference>
<dbReference type="InterPro" id="IPR004559">
    <property type="entry name" value="HemW-like"/>
</dbReference>
<dbReference type="PANTHER" id="PTHR13932">
    <property type="entry name" value="COPROPORPHYRINIGEN III OXIDASE"/>
    <property type="match status" value="1"/>
</dbReference>
<dbReference type="SFLD" id="SFLDS00029">
    <property type="entry name" value="Radical_SAM"/>
    <property type="match status" value="1"/>
</dbReference>
<dbReference type="Pfam" id="PF06969">
    <property type="entry name" value="HemN_C"/>
    <property type="match status" value="1"/>
</dbReference>
<dbReference type="SFLD" id="SFLDF00562">
    <property type="entry name" value="HemN-like__clustered_with_heat"/>
    <property type="match status" value="1"/>
</dbReference>
<name>A0A1S7FV01_9LIST</name>
<keyword evidence="3" id="KW-0408">Iron</keyword>
<dbReference type="PANTHER" id="PTHR13932:SF5">
    <property type="entry name" value="RADICAL S-ADENOSYL METHIONINE DOMAIN-CONTAINING PROTEIN 1, MITOCHONDRIAL"/>
    <property type="match status" value="1"/>
</dbReference>
<dbReference type="GO" id="GO:0005737">
    <property type="term" value="C:cytoplasm"/>
    <property type="evidence" value="ECO:0007669"/>
    <property type="project" value="UniProtKB-SubCell"/>
</dbReference>
<keyword evidence="5" id="KW-0560">Oxidoreductase</keyword>
<organism evidence="5 7">
    <name type="scientific">Listeria weihenstephanensis</name>
    <dbReference type="NCBI Taxonomy" id="1006155"/>
    <lineage>
        <taxon>Bacteria</taxon>
        <taxon>Bacillati</taxon>
        <taxon>Bacillota</taxon>
        <taxon>Bacilli</taxon>
        <taxon>Bacillales</taxon>
        <taxon>Listeriaceae</taxon>
        <taxon>Listeria</taxon>
    </lineage>
</organism>
<dbReference type="AlphaFoldDB" id="A0A1S7FV01"/>
<dbReference type="RefSeq" id="WP_036061850.1">
    <property type="nucleotide sequence ID" value="NZ_CP011102.1"/>
</dbReference>
<dbReference type="EMBL" id="CP011102">
    <property type="protein sequence ID" value="AQY51199.1"/>
    <property type="molecule type" value="Genomic_DNA"/>
</dbReference>
<evidence type="ECO:0000256" key="3">
    <source>
        <dbReference type="RuleBase" id="RU364116"/>
    </source>
</evidence>
<evidence type="ECO:0000313" key="6">
    <source>
        <dbReference type="EMBL" id="MBC1501125.1"/>
    </source>
</evidence>
<comment type="subcellular location">
    <subcellularLocation>
        <location evidence="3">Cytoplasm</location>
    </subcellularLocation>
</comment>
<dbReference type="KEGG" id="lwi:UE46_09140"/>
<dbReference type="GO" id="GO:0004109">
    <property type="term" value="F:coproporphyrinogen oxidase activity"/>
    <property type="evidence" value="ECO:0007669"/>
    <property type="project" value="InterPro"/>
</dbReference>
<gene>
    <name evidence="6" type="ORF">HB943_10980</name>
    <name evidence="5" type="ORF">UE46_09140</name>
</gene>
<keyword evidence="3" id="KW-0949">S-adenosyl-L-methionine</keyword>
<keyword evidence="3" id="KW-0143">Chaperone</keyword>
<dbReference type="InterPro" id="IPR023404">
    <property type="entry name" value="rSAM_horseshoe"/>
</dbReference>
<dbReference type="InterPro" id="IPR006638">
    <property type="entry name" value="Elp3/MiaA/NifB-like_rSAM"/>
</dbReference>
<evidence type="ECO:0000313" key="8">
    <source>
        <dbReference type="Proteomes" id="UP000564536"/>
    </source>
</evidence>
<dbReference type="SFLD" id="SFLDG01065">
    <property type="entry name" value="anaerobic_coproporphyrinogen-I"/>
    <property type="match status" value="1"/>
</dbReference>
<evidence type="ECO:0000313" key="7">
    <source>
        <dbReference type="Proteomes" id="UP000223060"/>
    </source>
</evidence>
<comment type="function">
    <text evidence="3">Probably acts as a heme chaperone, transferring heme to an unknown acceptor. Binds one molecule of heme per monomer, possibly covalently. Binds 1 [4Fe-4S] cluster. The cluster is coordinated with 3 cysteines and an exchangeable S-adenosyl-L-methionine.</text>
</comment>
<dbReference type="EMBL" id="JAARRL010000017">
    <property type="protein sequence ID" value="MBC1501125.1"/>
    <property type="molecule type" value="Genomic_DNA"/>
</dbReference>
<reference evidence="6 8" key="3">
    <citation type="submission" date="2020-03" db="EMBL/GenBank/DDBJ databases">
        <title>Soil Listeria distribution.</title>
        <authorList>
            <person name="Liao J."/>
            <person name="Wiedmann M."/>
        </authorList>
    </citation>
    <scope>NUCLEOTIDE SEQUENCE [LARGE SCALE GENOMIC DNA]</scope>
    <source>
        <strain evidence="6 8">FSL L7-1523</strain>
    </source>
</reference>
<evidence type="ECO:0000313" key="5">
    <source>
        <dbReference type="EMBL" id="AQY51199.1"/>
    </source>
</evidence>
<dbReference type="InterPro" id="IPR007197">
    <property type="entry name" value="rSAM"/>
</dbReference>
<evidence type="ECO:0000259" key="4">
    <source>
        <dbReference type="PROSITE" id="PS51918"/>
    </source>
</evidence>
<dbReference type="SMART" id="SM00729">
    <property type="entry name" value="Elp3"/>
    <property type="match status" value="1"/>
</dbReference>
<dbReference type="InterPro" id="IPR034505">
    <property type="entry name" value="Coproporphyrinogen-III_oxidase"/>
</dbReference>
<evidence type="ECO:0000256" key="1">
    <source>
        <dbReference type="ARBA" id="ARBA00006100"/>
    </source>
</evidence>
<dbReference type="SFLD" id="SFLDF00288">
    <property type="entry name" value="HemN-like__clustered_with_nucl"/>
    <property type="match status" value="1"/>
</dbReference>
<dbReference type="GO" id="GO:0006779">
    <property type="term" value="P:porphyrin-containing compound biosynthetic process"/>
    <property type="evidence" value="ECO:0007669"/>
    <property type="project" value="InterPro"/>
</dbReference>
<dbReference type="Gene3D" id="3.80.30.20">
    <property type="entry name" value="tm_1862 like domain"/>
    <property type="match status" value="1"/>
</dbReference>
<feature type="domain" description="Radical SAM core" evidence="4">
    <location>
        <begin position="1"/>
        <end position="232"/>
    </location>
</feature>
<keyword evidence="3" id="KW-0963">Cytoplasm</keyword>
<keyword evidence="3" id="KW-0411">Iron-sulfur</keyword>
<dbReference type="CDD" id="cd01335">
    <property type="entry name" value="Radical_SAM"/>
    <property type="match status" value="1"/>
</dbReference>
<reference evidence="7" key="1">
    <citation type="submission" date="2015-03" db="EMBL/GenBank/DDBJ databases">
        <authorList>
            <person name="Ferrari E."/>
            <person name="Walter M.C."/>
            <person name="Huptas C."/>
            <person name="Scherer S."/>
            <person name="Mueller-Herbst S."/>
        </authorList>
    </citation>
    <scope>NUCLEOTIDE SEQUENCE [LARGE SCALE GENOMIC DNA]</scope>
    <source>
        <strain evidence="7">LWP01</strain>
    </source>
</reference>
<keyword evidence="3" id="KW-0479">Metal-binding</keyword>
<dbReference type="PROSITE" id="PS51918">
    <property type="entry name" value="RADICAL_SAM"/>
    <property type="match status" value="1"/>
</dbReference>
<evidence type="ECO:0000256" key="2">
    <source>
        <dbReference type="ARBA" id="ARBA00017228"/>
    </source>
</evidence>